<evidence type="ECO:0000313" key="1">
    <source>
        <dbReference type="EMBL" id="NCD68914.1"/>
    </source>
</evidence>
<sequence length="527" mass="60214">MKHLITTLILLIATAVVTVFYFKNLNPPGKRPVEVMQHIPADASLIAEFSNDEGFYEAFSGNQLLTAIAGQTKTTELDALRKHLLNNAALKPYFENQPIYVSIHPSTADRVDFLLTTSFDKSPKGSLIDLLKGIDSVKVQQIKRGDKQVFEIDITGLGRPFYLIESEHHIFRGSFAEELIDKSANYDYKKEKHSFLQLSEQQHNNAMAILYVNYTQLQPLFQQLFISSNPDLFRAFRILPGQAALSLNYKSNALMFNGLTRLDLKQPISYLNLFASQQPVENHLNEIFPATTAYSTTFAVSNPNKFIKDLAAWNEKSGNKQKKQDLFKQIKTETGVNFDKEFNDQLGKEFTVLTTRFQEKIAIIEVNNGQQLFPSLMNISTAVSDNIGQLNYSKVPFYLLGDAFGIFNKPYFTVINNYLVLANTASEIRSYYESYNNQKFLNKTESYNDFDLLLSERSNVAFFINFKNMKQVFKRDLKPGFYDTFQKNDPGFKNYYAASYQLIASDKNFYTNFCMKLAKADSTKTSE</sequence>
<proteinExistence type="predicted"/>
<reference evidence="1" key="2">
    <citation type="submission" date="2020-10" db="EMBL/GenBank/DDBJ databases">
        <title>Mucilaginibacter sp. nov., isolated from soil.</title>
        <authorList>
            <person name="Jeon C.O."/>
        </authorList>
    </citation>
    <scope>NUCLEOTIDE SEQUENCE</scope>
    <source>
        <strain evidence="1">R11</strain>
    </source>
</reference>
<keyword evidence="2" id="KW-1185">Reference proteome</keyword>
<dbReference type="RefSeq" id="WP_166584901.1">
    <property type="nucleotide sequence ID" value="NZ_WWEO01000040.1"/>
</dbReference>
<dbReference type="EMBL" id="WWEO01000040">
    <property type="protein sequence ID" value="NCD68914.1"/>
    <property type="molecule type" value="Genomic_DNA"/>
</dbReference>
<organism evidence="1 2">
    <name type="scientific">Mucilaginibacter agri</name>
    <dbReference type="NCBI Taxonomy" id="2695265"/>
    <lineage>
        <taxon>Bacteria</taxon>
        <taxon>Pseudomonadati</taxon>
        <taxon>Bacteroidota</taxon>
        <taxon>Sphingobacteriia</taxon>
        <taxon>Sphingobacteriales</taxon>
        <taxon>Sphingobacteriaceae</taxon>
        <taxon>Mucilaginibacter</taxon>
    </lineage>
</organism>
<evidence type="ECO:0000313" key="2">
    <source>
        <dbReference type="Proteomes" id="UP000638732"/>
    </source>
</evidence>
<comment type="caution">
    <text evidence="1">The sequence shown here is derived from an EMBL/GenBank/DDBJ whole genome shotgun (WGS) entry which is preliminary data.</text>
</comment>
<reference evidence="1" key="1">
    <citation type="submission" date="2020-01" db="EMBL/GenBank/DDBJ databases">
        <authorList>
            <person name="Seo Y.L."/>
        </authorList>
    </citation>
    <scope>NUCLEOTIDE SEQUENCE</scope>
    <source>
        <strain evidence="1">R11</strain>
    </source>
</reference>
<accession>A0A965ZD95</accession>
<protein>
    <recommendedName>
        <fullName evidence="3">DUF3352 domain-containing protein</fullName>
    </recommendedName>
</protein>
<gene>
    <name evidence="1" type="ORF">GSY63_06070</name>
</gene>
<dbReference type="Proteomes" id="UP000638732">
    <property type="component" value="Unassembled WGS sequence"/>
</dbReference>
<evidence type="ECO:0008006" key="3">
    <source>
        <dbReference type="Google" id="ProtNLM"/>
    </source>
</evidence>
<dbReference type="AlphaFoldDB" id="A0A965ZD95"/>
<name>A0A965ZD95_9SPHI</name>